<dbReference type="EMBL" id="JABFOF010000003">
    <property type="protein sequence ID" value="KAG2402666.1"/>
    <property type="molecule type" value="Genomic_DNA"/>
</dbReference>
<evidence type="ECO:0000313" key="2">
    <source>
        <dbReference type="EMBL" id="KAG2402666.1"/>
    </source>
</evidence>
<gene>
    <name evidence="2" type="ORF">HKW66_Vig0238630</name>
</gene>
<sequence length="190" mass="21864">MKMKYDVEREWSGFAGSRFKFEIEFGTILEREAPRFRDRECNLERPNDLEKGSWREKRPTECLPECRRTTLKAVWELSNPSRRFRFTAATGLTLAKEEKTPSSSVRAGGVPPEHRRSVDCSVDQKEGFSGLSVPPTPLSSSVFQPPHLVLSEVSWRNLVNKVKDVIEGRRYAGLYLTSIDLLFDCLHWTL</sequence>
<protein>
    <submittedName>
        <fullName evidence="2">Uncharacterized protein</fullName>
    </submittedName>
</protein>
<accession>A0A8T0KSH5</accession>
<reference evidence="2 3" key="1">
    <citation type="submission" date="2020-05" db="EMBL/GenBank/DDBJ databases">
        <title>Vigna angularis (adzuki bean) Var. LongXiaoDou No. 4 denovo assembly.</title>
        <authorList>
            <person name="Xiang H."/>
        </authorList>
    </citation>
    <scope>NUCLEOTIDE SEQUENCE [LARGE SCALE GENOMIC DNA]</scope>
    <source>
        <tissue evidence="2">Leaf</tissue>
    </source>
</reference>
<evidence type="ECO:0000256" key="1">
    <source>
        <dbReference type="SAM" id="MobiDB-lite"/>
    </source>
</evidence>
<dbReference type="Proteomes" id="UP000743370">
    <property type="component" value="Unassembled WGS sequence"/>
</dbReference>
<organism evidence="2 3">
    <name type="scientific">Phaseolus angularis</name>
    <name type="common">Azuki bean</name>
    <name type="synonym">Vigna angularis</name>
    <dbReference type="NCBI Taxonomy" id="3914"/>
    <lineage>
        <taxon>Eukaryota</taxon>
        <taxon>Viridiplantae</taxon>
        <taxon>Streptophyta</taxon>
        <taxon>Embryophyta</taxon>
        <taxon>Tracheophyta</taxon>
        <taxon>Spermatophyta</taxon>
        <taxon>Magnoliopsida</taxon>
        <taxon>eudicotyledons</taxon>
        <taxon>Gunneridae</taxon>
        <taxon>Pentapetalae</taxon>
        <taxon>rosids</taxon>
        <taxon>fabids</taxon>
        <taxon>Fabales</taxon>
        <taxon>Fabaceae</taxon>
        <taxon>Papilionoideae</taxon>
        <taxon>50 kb inversion clade</taxon>
        <taxon>NPAAA clade</taxon>
        <taxon>indigoferoid/millettioid clade</taxon>
        <taxon>Phaseoleae</taxon>
        <taxon>Vigna</taxon>
    </lineage>
</organism>
<dbReference type="AlphaFoldDB" id="A0A8T0KSH5"/>
<name>A0A8T0KSH5_PHAAN</name>
<comment type="caution">
    <text evidence="2">The sequence shown here is derived from an EMBL/GenBank/DDBJ whole genome shotgun (WGS) entry which is preliminary data.</text>
</comment>
<evidence type="ECO:0000313" key="3">
    <source>
        <dbReference type="Proteomes" id="UP000743370"/>
    </source>
</evidence>
<proteinExistence type="predicted"/>
<feature type="region of interest" description="Disordered" evidence="1">
    <location>
        <begin position="97"/>
        <end position="116"/>
    </location>
</feature>